<evidence type="ECO:0000313" key="3">
    <source>
        <dbReference type="Proteomes" id="UP001457898"/>
    </source>
</evidence>
<feature type="compositionally biased region" description="Basic and acidic residues" evidence="1">
    <location>
        <begin position="626"/>
        <end position="640"/>
    </location>
</feature>
<feature type="region of interest" description="Disordered" evidence="1">
    <location>
        <begin position="551"/>
        <end position="640"/>
    </location>
</feature>
<gene>
    <name evidence="2" type="ORF">WMO65_19860</name>
</gene>
<accession>A0ABV1DSB1</accession>
<dbReference type="EMBL" id="JBBMFP010000021">
    <property type="protein sequence ID" value="MEQ2433253.1"/>
    <property type="molecule type" value="Genomic_DNA"/>
</dbReference>
<feature type="region of interest" description="Disordered" evidence="1">
    <location>
        <begin position="670"/>
        <end position="690"/>
    </location>
</feature>
<keyword evidence="3" id="KW-1185">Reference proteome</keyword>
<feature type="compositionally biased region" description="Basic and acidic residues" evidence="1">
    <location>
        <begin position="716"/>
        <end position="731"/>
    </location>
</feature>
<feature type="region of interest" description="Disordered" evidence="1">
    <location>
        <begin position="716"/>
        <end position="739"/>
    </location>
</feature>
<proteinExistence type="predicted"/>
<feature type="compositionally biased region" description="Polar residues" evidence="1">
    <location>
        <begin position="673"/>
        <end position="685"/>
    </location>
</feature>
<dbReference type="RefSeq" id="WP_148393333.1">
    <property type="nucleotide sequence ID" value="NZ_JBBMFP010000021.1"/>
</dbReference>
<feature type="compositionally biased region" description="Basic and acidic residues" evidence="1">
    <location>
        <begin position="365"/>
        <end position="382"/>
    </location>
</feature>
<name>A0ABV1DSB1_9FIRM</name>
<evidence type="ECO:0000313" key="2">
    <source>
        <dbReference type="EMBL" id="MEQ2433253.1"/>
    </source>
</evidence>
<dbReference type="Proteomes" id="UP001457898">
    <property type="component" value="Unassembled WGS sequence"/>
</dbReference>
<organism evidence="2 3">
    <name type="scientific">Blautia caccae</name>
    <dbReference type="NCBI Taxonomy" id="3133175"/>
    <lineage>
        <taxon>Bacteria</taxon>
        <taxon>Bacillati</taxon>
        <taxon>Bacillota</taxon>
        <taxon>Clostridia</taxon>
        <taxon>Lachnospirales</taxon>
        <taxon>Lachnospiraceae</taxon>
        <taxon>Blautia</taxon>
    </lineage>
</organism>
<feature type="region of interest" description="Disordered" evidence="1">
    <location>
        <begin position="130"/>
        <end position="160"/>
    </location>
</feature>
<protein>
    <submittedName>
        <fullName evidence="2">Uncharacterized protein</fullName>
    </submittedName>
</protein>
<feature type="compositionally biased region" description="Basic and acidic residues" evidence="1">
    <location>
        <begin position="390"/>
        <end position="417"/>
    </location>
</feature>
<sequence>MAGYRRFVAYVYEYPDGKKGNGKGFIKVEARDGKCRMNYRIQGIYGKEEAPCKIYGFVRKSDGCEGIYLGECDLAGDTVQFQTEVPDQGLGGTAYGLNDLSGLVMLTGDGIMYGTGWDDRPVRLEEIRLPRMQEDRSRNADRAPETNNNMQKEELETGPEAVQDELPEGVAAAEALMEAEEPVTLDDEEGSLPLAEHSEETVNLFSGESPDDNLEEMDYRTDTTVEVETDSTDAGRAERGNTMEGNRAEAGNVMEGNRAEAGNAMERNRAETGNAMEGNRADGNNAMGGNRTERENAMEADWEAGNNAVGGNRAERENAIEADWEAGNNAVDGNRAGRNNSMDDTPWQGRYPSNTFRQGGMNTPDRNREERSNSSNAGHRDWGYPPVIGRDNETSAPDRRMEENRSNESSETEERRQAMPSRTEGDPYMPPRINERGTYFPQHYEEDEPETGQEERSEQRMEPVAPSRTENTVQPVMEPSRSDMGQNRNTAIPNMGQNRNTAVPNMGQNRNTAVPNMDQDRNAAMPDMNQNRNTAVPNMDQDRNAAMPDMNQNRNAAVPNMGQNRNTTMPDMNQNRNTTMPDMNQNRNTTMPDMNQNRNAAVPNMGQNRNTTMPDMNQNRNTAMPDTDRNPDTTAPDMERPPYTEEELYRETIDHEIFGRDQYPDSEMRIEASGSTDAAEQSTWNPAGDREEDAVNLLEELDQDEDAIRNMRQMEKEVTEKKVQSPEEGELHGQSAQAARQPAVFAPFSDGEIVDCRQITPAELRILARRDRGLMNNNFLRHGYYRYHYLLLGRRRDDGRYILGVPGVYDRQECLMAGMFGFPNFKAAKTQGKAAMPRFGYWYRLIDTPDINRRNRS</sequence>
<reference evidence="2 3" key="1">
    <citation type="submission" date="2024-03" db="EMBL/GenBank/DDBJ databases">
        <title>Human intestinal bacterial collection.</title>
        <authorList>
            <person name="Pauvert C."/>
            <person name="Hitch T.C.A."/>
            <person name="Clavel T."/>
        </authorList>
    </citation>
    <scope>NUCLEOTIDE SEQUENCE [LARGE SCALE GENOMIC DNA]</scope>
    <source>
        <strain evidence="2 3">CLA-SR-H028</strain>
    </source>
</reference>
<evidence type="ECO:0000256" key="1">
    <source>
        <dbReference type="SAM" id="MobiDB-lite"/>
    </source>
</evidence>
<feature type="region of interest" description="Disordered" evidence="1">
    <location>
        <begin position="271"/>
        <end position="291"/>
    </location>
</feature>
<feature type="region of interest" description="Disordered" evidence="1">
    <location>
        <begin position="224"/>
        <end position="243"/>
    </location>
</feature>
<feature type="compositionally biased region" description="Polar residues" evidence="1">
    <location>
        <begin position="351"/>
        <end position="361"/>
    </location>
</feature>
<feature type="compositionally biased region" description="Polar residues" evidence="1">
    <location>
        <begin position="551"/>
        <end position="624"/>
    </location>
</feature>
<feature type="region of interest" description="Disordered" evidence="1">
    <location>
        <begin position="324"/>
        <end position="487"/>
    </location>
</feature>
<comment type="caution">
    <text evidence="2">The sequence shown here is derived from an EMBL/GenBank/DDBJ whole genome shotgun (WGS) entry which is preliminary data.</text>
</comment>
<feature type="compositionally biased region" description="Basic and acidic residues" evidence="1">
    <location>
        <begin position="130"/>
        <end position="144"/>
    </location>
</feature>